<name>A0A4Y2FCH1_ARAVE</name>
<dbReference type="GO" id="GO:0043025">
    <property type="term" value="C:neuronal cell body"/>
    <property type="evidence" value="ECO:0007669"/>
    <property type="project" value="TreeGrafter"/>
</dbReference>
<dbReference type="AlphaFoldDB" id="A0A4Y2FCH1"/>
<feature type="transmembrane region" description="Helical" evidence="1">
    <location>
        <begin position="208"/>
        <end position="231"/>
    </location>
</feature>
<evidence type="ECO:0000256" key="1">
    <source>
        <dbReference type="SAM" id="Phobius"/>
    </source>
</evidence>
<reference evidence="2 3" key="1">
    <citation type="journal article" date="2019" name="Sci. Rep.">
        <title>Orb-weaving spider Araneus ventricosus genome elucidates the spidroin gene catalogue.</title>
        <authorList>
            <person name="Kono N."/>
            <person name="Nakamura H."/>
            <person name="Ohtoshi R."/>
            <person name="Moran D.A.P."/>
            <person name="Shinohara A."/>
            <person name="Yoshida Y."/>
            <person name="Fujiwara M."/>
            <person name="Mori M."/>
            <person name="Tomita M."/>
            <person name="Arakawa K."/>
        </authorList>
    </citation>
    <scope>NUCLEOTIDE SEQUENCE [LARGE SCALE GENOMIC DNA]</scope>
</reference>
<dbReference type="GO" id="GO:0030133">
    <property type="term" value="C:transport vesicle"/>
    <property type="evidence" value="ECO:0007669"/>
    <property type="project" value="InterPro"/>
</dbReference>
<protein>
    <recommendedName>
        <fullName evidence="4">Neurensin-1</fullName>
    </recommendedName>
</protein>
<keyword evidence="1" id="KW-0472">Membrane</keyword>
<dbReference type="Proteomes" id="UP000499080">
    <property type="component" value="Unassembled WGS sequence"/>
</dbReference>
<sequence length="300" mass="34387">MLSDLRVKFLQFCISPKELETQRILVEVPIRNDEKQKILPKSIYKKEKTGRKKMRLEFEKTAKLLTGEKNLKNECKISDKSNNNDHAVIPMDGMDDFPNEESRPKFFGVKNYLHTFYESVNLKNPQLYEDIPDESESNNQPFKENKNCKFYWKVGMSLALIIVMIGLILILIGFVTPLHASVAEKNEEFYVIDKSATTLNDYMRVCRLVGVGMFIVGFSLFLAVVLLALCWNLNEGNNESEDDETDNLCLSFNTENTYQKGPDEKIPATEELTTVQVKREKEDVVVTSNGLCTPSTLQMK</sequence>
<dbReference type="Pfam" id="PF14927">
    <property type="entry name" value="Neurensin"/>
    <property type="match status" value="1"/>
</dbReference>
<evidence type="ECO:0000313" key="2">
    <source>
        <dbReference type="EMBL" id="GBM38156.1"/>
    </source>
</evidence>
<proteinExistence type="predicted"/>
<feature type="transmembrane region" description="Helical" evidence="1">
    <location>
        <begin position="150"/>
        <end position="175"/>
    </location>
</feature>
<dbReference type="InterPro" id="IPR024883">
    <property type="entry name" value="Neurensin"/>
</dbReference>
<keyword evidence="1" id="KW-1133">Transmembrane helix</keyword>
<dbReference type="PANTHER" id="PTHR14796:SF3">
    <property type="entry name" value="NEURENSIN 1-LIKE-RELATED"/>
    <property type="match status" value="1"/>
</dbReference>
<evidence type="ECO:0000313" key="3">
    <source>
        <dbReference type="Proteomes" id="UP000499080"/>
    </source>
</evidence>
<accession>A0A4Y2FCH1</accession>
<keyword evidence="1" id="KW-0812">Transmembrane</keyword>
<keyword evidence="3" id="KW-1185">Reference proteome</keyword>
<dbReference type="GO" id="GO:0043005">
    <property type="term" value="C:neuron projection"/>
    <property type="evidence" value="ECO:0007669"/>
    <property type="project" value="TreeGrafter"/>
</dbReference>
<dbReference type="PANTHER" id="PTHR14796">
    <property type="entry name" value="NEURENSIN 1-RELATED"/>
    <property type="match status" value="1"/>
</dbReference>
<evidence type="ECO:0008006" key="4">
    <source>
        <dbReference type="Google" id="ProtNLM"/>
    </source>
</evidence>
<dbReference type="EMBL" id="BGPR01000860">
    <property type="protein sequence ID" value="GBM38156.1"/>
    <property type="molecule type" value="Genomic_DNA"/>
</dbReference>
<dbReference type="OrthoDB" id="5979667at2759"/>
<organism evidence="2 3">
    <name type="scientific">Araneus ventricosus</name>
    <name type="common">Orbweaver spider</name>
    <name type="synonym">Epeira ventricosa</name>
    <dbReference type="NCBI Taxonomy" id="182803"/>
    <lineage>
        <taxon>Eukaryota</taxon>
        <taxon>Metazoa</taxon>
        <taxon>Ecdysozoa</taxon>
        <taxon>Arthropoda</taxon>
        <taxon>Chelicerata</taxon>
        <taxon>Arachnida</taxon>
        <taxon>Araneae</taxon>
        <taxon>Araneomorphae</taxon>
        <taxon>Entelegynae</taxon>
        <taxon>Araneoidea</taxon>
        <taxon>Araneidae</taxon>
        <taxon>Araneus</taxon>
    </lineage>
</organism>
<gene>
    <name evidence="2" type="ORF">AVEN_48489_1</name>
</gene>
<comment type="caution">
    <text evidence="2">The sequence shown here is derived from an EMBL/GenBank/DDBJ whole genome shotgun (WGS) entry which is preliminary data.</text>
</comment>
<dbReference type="GO" id="GO:0007399">
    <property type="term" value="P:nervous system development"/>
    <property type="evidence" value="ECO:0007669"/>
    <property type="project" value="TreeGrafter"/>
</dbReference>